<gene>
    <name evidence="1" type="ordered locus">Metho_2495</name>
</gene>
<dbReference type="Proteomes" id="UP000010866">
    <property type="component" value="Plasmid pMETHO01"/>
</dbReference>
<evidence type="ECO:0000313" key="2">
    <source>
        <dbReference type="Proteomes" id="UP000010866"/>
    </source>
</evidence>
<dbReference type="AlphaFoldDB" id="L0L105"/>
<organism evidence="1 2">
    <name type="scientific">Methanomethylovorans hollandica (strain DSM 15978 / NBRC 107637 / DMS1)</name>
    <dbReference type="NCBI Taxonomy" id="867904"/>
    <lineage>
        <taxon>Archaea</taxon>
        <taxon>Methanobacteriati</taxon>
        <taxon>Methanobacteriota</taxon>
        <taxon>Stenosarchaea group</taxon>
        <taxon>Methanomicrobia</taxon>
        <taxon>Methanosarcinales</taxon>
        <taxon>Methanosarcinaceae</taxon>
        <taxon>Methanomethylovorans</taxon>
    </lineage>
</organism>
<dbReference type="KEGG" id="mhz:Metho_2495"/>
<evidence type="ECO:0000313" key="1">
    <source>
        <dbReference type="EMBL" id="AGB50635.1"/>
    </source>
</evidence>
<keyword evidence="1" id="KW-0614">Plasmid</keyword>
<dbReference type="HOGENOM" id="CLU_890294_0_0_2"/>
<proteinExistence type="predicted"/>
<sequence>MTGTYRGESYDQCIAQTNARFEMCRNMFIQNVNYVSAILSNPENFGVSGTDIEQYIKECIDYYRIVLNTEQYISLDGIKESIEKAINPQRVREINDKALDMETARTNIDQTIVDCIAGLIGMIDTEEEKKVYEYALNAGVFKENDLFLTTNESYERSYLKKNEKIADLFFMSGGISVSSLDIKTSNLKFRYNSDSMTVGFSMMTHGRHATFPEVYCNCLFTGPCQLSLRGTFVVNNDSVFGGSPFKYRDWFVSPNKTCGAMMCFDEILREKYLYVTYCRLLSSGIHNLQEYLNSVAYEFRQLLRENQFNLSW</sequence>
<dbReference type="GeneID" id="14401457"/>
<accession>L0L105</accession>
<name>L0L105_METHD</name>
<protein>
    <submittedName>
        <fullName evidence="1">Uncharacterized protein</fullName>
    </submittedName>
</protein>
<dbReference type="EMBL" id="CP003363">
    <property type="protein sequence ID" value="AGB50635.1"/>
    <property type="molecule type" value="Genomic_DNA"/>
</dbReference>
<geneLocation type="plasmid" evidence="1 2">
    <name>pMETHO01</name>
</geneLocation>
<reference evidence="2" key="1">
    <citation type="submission" date="2012-02" db="EMBL/GenBank/DDBJ databases">
        <title>Complete sequence of plasmid of Methanomethylovorans hollandica DSM 15978.</title>
        <authorList>
            <person name="Lucas S."/>
            <person name="Copeland A."/>
            <person name="Lapidus A."/>
            <person name="Glavina del Rio T."/>
            <person name="Dalin E."/>
            <person name="Tice H."/>
            <person name="Bruce D."/>
            <person name="Goodwin L."/>
            <person name="Pitluck S."/>
            <person name="Peters L."/>
            <person name="Mikhailova N."/>
            <person name="Held B."/>
            <person name="Kyrpides N."/>
            <person name="Mavromatis K."/>
            <person name="Ivanova N."/>
            <person name="Brettin T."/>
            <person name="Detter J.C."/>
            <person name="Han C."/>
            <person name="Larimer F."/>
            <person name="Land M."/>
            <person name="Hauser L."/>
            <person name="Markowitz V."/>
            <person name="Cheng J.-F."/>
            <person name="Hugenholtz P."/>
            <person name="Woyke T."/>
            <person name="Wu D."/>
            <person name="Spring S."/>
            <person name="Schroeder M."/>
            <person name="Brambilla E."/>
            <person name="Klenk H.-P."/>
            <person name="Eisen J.A."/>
        </authorList>
    </citation>
    <scope>NUCLEOTIDE SEQUENCE [LARGE SCALE GENOMIC DNA]</scope>
    <source>
        <strain evidence="2">DSM 15978 / NBRC 107637 / DMS1</strain>
        <plasmid evidence="2">Plasmid pMETHO01</plasmid>
    </source>
</reference>
<keyword evidence="2" id="KW-1185">Reference proteome</keyword>
<dbReference type="RefSeq" id="WP_015313767.1">
    <property type="nucleotide sequence ID" value="NC_019972.1"/>
</dbReference>